<keyword evidence="7" id="KW-1185">Reference proteome</keyword>
<feature type="domain" description="PAS" evidence="2">
    <location>
        <begin position="285"/>
        <end position="332"/>
    </location>
</feature>
<dbReference type="SUPFAM" id="SSF158472">
    <property type="entry name" value="HAMP domain-like"/>
    <property type="match status" value="1"/>
</dbReference>
<organism evidence="6 7">
    <name type="scientific">Methylorubrum aminovorans</name>
    <dbReference type="NCBI Taxonomy" id="269069"/>
    <lineage>
        <taxon>Bacteria</taxon>
        <taxon>Pseudomonadati</taxon>
        <taxon>Pseudomonadota</taxon>
        <taxon>Alphaproteobacteria</taxon>
        <taxon>Hyphomicrobiales</taxon>
        <taxon>Methylobacteriaceae</taxon>
        <taxon>Methylorubrum</taxon>
    </lineage>
</organism>
<dbReference type="EMBL" id="BPRC01000001">
    <property type="protein sequence ID" value="GJE63401.1"/>
    <property type="molecule type" value="Genomic_DNA"/>
</dbReference>
<evidence type="ECO:0000259" key="5">
    <source>
        <dbReference type="PROSITE" id="PS50887"/>
    </source>
</evidence>
<dbReference type="SMART" id="SM00304">
    <property type="entry name" value="HAMP"/>
    <property type="match status" value="1"/>
</dbReference>
<dbReference type="InterPro" id="IPR035919">
    <property type="entry name" value="EAL_sf"/>
</dbReference>
<evidence type="ECO:0000259" key="4">
    <source>
        <dbReference type="PROSITE" id="PS50885"/>
    </source>
</evidence>
<sequence length="950" mass="102671">MNLPRQPTGDPRWRAALDAVLRGVRTIRGRIFLAFLMLSAITAMLGGYAALGIMTTGSLVEKTYDQSLMSINYARAAATDLAALQATVARARLAGDAEERRTLETRIENLTQSFEEDLEIAAGRAQSERATREAAAAKDAVMHWLAARREFGPDQQTADVWQALDAHAAVAEQHIDLLINFTAGDGFSYRQAARAIVDRDVRLSVFVTSAAIVLTGIVALLLLRQIVRPVADASTVASRIAAGELTVKVPEGGADEFGALLRAMAVMRDNIAAMMQEEVAQRRSAQRLLADAVQGSIEGIVVVDAEGRIVLANDRAAALLGLDPADTQNRSLSSASGSAVADTLLSMPGTGSLTAETRSAEGRWLRISRSPMRGGGFVAVCSDMSLLKEQEEQLKRSNSQLDAALSNMLQGLCLYDAEGGLLVYNRRFCDMLGIDAASLRPGMSLHEVTRLVEAASDDGRAVDLLLQQQSLLLRGVSGSLCCPIRKDCIVSLKQQPTAEGGWIATYEDVTQRYEAEERIITMARRDALTGLANRMVFGERLEEAATRLVEGVGPGFATLCLDLDRFKEVNDTLGHPIGDGLLRSVAERLQGCLRETDLVARLGGDEFAIVQAGTQVRSDASALARRLIAAFQQPFLLDGHTVIVGVSIGISLAPEHGTSPEKLLKSADLALYRAKATGRGCWSFFEEEMDLELRKRRALESDLRNAVDNNEFELVFQPIVKLDQQRISTCEALLRWRHPERGYVSPADFIPLAEETGTISQIGEWVLRKACCEAAAWPGGIGVAVNVSAVQFKNAAVVRAVMEALSASGLPAHRLELEITESVLLNDSVTTLATLHTLKRLGVRVAMDDFGTGFSSLSYLQSFPFDKIKIDQSFVRNLDATGNARLIVRSVIGLGRSLGITTTAEGIETEAQLEQLRLEGCEEGQGYLFSRPVSAAAIRDLVANLGRNAA</sequence>
<dbReference type="InterPro" id="IPR035965">
    <property type="entry name" value="PAS-like_dom_sf"/>
</dbReference>
<dbReference type="CDD" id="cd06225">
    <property type="entry name" value="HAMP"/>
    <property type="match status" value="1"/>
</dbReference>
<dbReference type="PANTHER" id="PTHR44757">
    <property type="entry name" value="DIGUANYLATE CYCLASE DGCP"/>
    <property type="match status" value="1"/>
</dbReference>
<dbReference type="Gene3D" id="3.30.70.270">
    <property type="match status" value="1"/>
</dbReference>
<dbReference type="PROSITE" id="PS50887">
    <property type="entry name" value="GGDEF"/>
    <property type="match status" value="1"/>
</dbReference>
<evidence type="ECO:0000259" key="2">
    <source>
        <dbReference type="PROSITE" id="PS50112"/>
    </source>
</evidence>
<dbReference type="CDD" id="cd01949">
    <property type="entry name" value="GGDEF"/>
    <property type="match status" value="1"/>
</dbReference>
<protein>
    <recommendedName>
        <fullName evidence="8">Deubiquitinase</fullName>
    </recommendedName>
</protein>
<keyword evidence="1" id="KW-0812">Transmembrane</keyword>
<evidence type="ECO:0000256" key="1">
    <source>
        <dbReference type="SAM" id="Phobius"/>
    </source>
</evidence>
<keyword evidence="1" id="KW-0472">Membrane</keyword>
<dbReference type="SUPFAM" id="SSF55073">
    <property type="entry name" value="Nucleotide cyclase"/>
    <property type="match status" value="1"/>
</dbReference>
<dbReference type="InterPro" id="IPR052155">
    <property type="entry name" value="Biofilm_reg_signaling"/>
</dbReference>
<dbReference type="RefSeq" id="WP_238222271.1">
    <property type="nucleotide sequence ID" value="NZ_BAAADH010000020.1"/>
</dbReference>
<name>A0ABQ4U7W7_9HYPH</name>
<dbReference type="Pfam" id="PF12729">
    <property type="entry name" value="4HB_MCP_1"/>
    <property type="match status" value="1"/>
</dbReference>
<reference evidence="6" key="1">
    <citation type="journal article" date="2021" name="Front. Microbiol.">
        <title>Comprehensive Comparative Genomics and Phenotyping of Methylobacterium Species.</title>
        <authorList>
            <person name="Alessa O."/>
            <person name="Ogura Y."/>
            <person name="Fujitani Y."/>
            <person name="Takami H."/>
            <person name="Hayashi T."/>
            <person name="Sahin N."/>
            <person name="Tani A."/>
        </authorList>
    </citation>
    <scope>NUCLEOTIDE SEQUENCE</scope>
    <source>
        <strain evidence="6">NBRC 15686</strain>
    </source>
</reference>
<dbReference type="InterPro" id="IPR043128">
    <property type="entry name" value="Rev_trsase/Diguanyl_cyclase"/>
</dbReference>
<evidence type="ECO:0000259" key="3">
    <source>
        <dbReference type="PROSITE" id="PS50883"/>
    </source>
</evidence>
<dbReference type="PROSITE" id="PS50885">
    <property type="entry name" value="HAMP"/>
    <property type="match status" value="1"/>
</dbReference>
<dbReference type="SMART" id="SM00052">
    <property type="entry name" value="EAL"/>
    <property type="match status" value="1"/>
</dbReference>
<dbReference type="SUPFAM" id="SSF141868">
    <property type="entry name" value="EAL domain-like"/>
    <property type="match status" value="1"/>
</dbReference>
<feature type="transmembrane region" description="Helical" evidence="1">
    <location>
        <begin position="31"/>
        <end position="53"/>
    </location>
</feature>
<gene>
    <name evidence="6" type="ORF">LNAOJCKE_0597</name>
</gene>
<dbReference type="Pfam" id="PF00672">
    <property type="entry name" value="HAMP"/>
    <property type="match status" value="1"/>
</dbReference>
<dbReference type="Pfam" id="PF00563">
    <property type="entry name" value="EAL"/>
    <property type="match status" value="1"/>
</dbReference>
<dbReference type="InterPro" id="IPR001633">
    <property type="entry name" value="EAL_dom"/>
</dbReference>
<proteinExistence type="predicted"/>
<accession>A0ABQ4U7W7</accession>
<feature type="domain" description="GGDEF" evidence="5">
    <location>
        <begin position="554"/>
        <end position="687"/>
    </location>
</feature>
<dbReference type="Pfam" id="PF12860">
    <property type="entry name" value="PAS_7"/>
    <property type="match status" value="2"/>
</dbReference>
<dbReference type="CDD" id="cd00130">
    <property type="entry name" value="PAS"/>
    <property type="match status" value="1"/>
</dbReference>
<dbReference type="NCBIfam" id="TIGR00229">
    <property type="entry name" value="sensory_box"/>
    <property type="match status" value="1"/>
</dbReference>
<dbReference type="SMART" id="SM00091">
    <property type="entry name" value="PAS"/>
    <property type="match status" value="2"/>
</dbReference>
<dbReference type="PROSITE" id="PS50883">
    <property type="entry name" value="EAL"/>
    <property type="match status" value="1"/>
</dbReference>
<dbReference type="CDD" id="cd01948">
    <property type="entry name" value="EAL"/>
    <property type="match status" value="1"/>
</dbReference>
<dbReference type="PROSITE" id="PS50112">
    <property type="entry name" value="PAS"/>
    <property type="match status" value="1"/>
</dbReference>
<dbReference type="SUPFAM" id="SSF55785">
    <property type="entry name" value="PYP-like sensor domain (PAS domain)"/>
    <property type="match status" value="3"/>
</dbReference>
<dbReference type="InterPro" id="IPR003660">
    <property type="entry name" value="HAMP_dom"/>
</dbReference>
<dbReference type="InterPro" id="IPR029787">
    <property type="entry name" value="Nucleotide_cyclase"/>
</dbReference>
<comment type="caution">
    <text evidence="6">The sequence shown here is derived from an EMBL/GenBank/DDBJ whole genome shotgun (WGS) entry which is preliminary data.</text>
</comment>
<evidence type="ECO:0008006" key="8">
    <source>
        <dbReference type="Google" id="ProtNLM"/>
    </source>
</evidence>
<dbReference type="Proteomes" id="UP001055039">
    <property type="component" value="Unassembled WGS sequence"/>
</dbReference>
<dbReference type="NCBIfam" id="TIGR00254">
    <property type="entry name" value="GGDEF"/>
    <property type="match status" value="1"/>
</dbReference>
<feature type="domain" description="EAL" evidence="3">
    <location>
        <begin position="696"/>
        <end position="946"/>
    </location>
</feature>
<reference evidence="6" key="2">
    <citation type="submission" date="2021-08" db="EMBL/GenBank/DDBJ databases">
        <authorList>
            <person name="Tani A."/>
            <person name="Ola A."/>
            <person name="Ogura Y."/>
            <person name="Katsura K."/>
            <person name="Hayashi T."/>
        </authorList>
    </citation>
    <scope>NUCLEOTIDE SEQUENCE</scope>
    <source>
        <strain evidence="6">NBRC 15686</strain>
    </source>
</reference>
<dbReference type="PANTHER" id="PTHR44757:SF2">
    <property type="entry name" value="BIOFILM ARCHITECTURE MAINTENANCE PROTEIN MBAA"/>
    <property type="match status" value="1"/>
</dbReference>
<keyword evidence="1" id="KW-1133">Transmembrane helix</keyword>
<dbReference type="Gene3D" id="6.10.340.10">
    <property type="match status" value="1"/>
</dbReference>
<dbReference type="InterPro" id="IPR000014">
    <property type="entry name" value="PAS"/>
</dbReference>
<dbReference type="Gene3D" id="3.20.20.450">
    <property type="entry name" value="EAL domain"/>
    <property type="match status" value="1"/>
</dbReference>
<evidence type="ECO:0000313" key="6">
    <source>
        <dbReference type="EMBL" id="GJE63401.1"/>
    </source>
</evidence>
<dbReference type="Gene3D" id="3.30.450.20">
    <property type="entry name" value="PAS domain"/>
    <property type="match status" value="2"/>
</dbReference>
<dbReference type="InterPro" id="IPR024478">
    <property type="entry name" value="HlyB_4HB_MCP"/>
</dbReference>
<dbReference type="Pfam" id="PF00990">
    <property type="entry name" value="GGDEF"/>
    <property type="match status" value="1"/>
</dbReference>
<dbReference type="SMART" id="SM00267">
    <property type="entry name" value="GGDEF"/>
    <property type="match status" value="1"/>
</dbReference>
<evidence type="ECO:0000313" key="7">
    <source>
        <dbReference type="Proteomes" id="UP001055039"/>
    </source>
</evidence>
<feature type="domain" description="HAMP" evidence="4">
    <location>
        <begin position="224"/>
        <end position="276"/>
    </location>
</feature>
<feature type="transmembrane region" description="Helical" evidence="1">
    <location>
        <begin position="203"/>
        <end position="223"/>
    </location>
</feature>
<dbReference type="InterPro" id="IPR000160">
    <property type="entry name" value="GGDEF_dom"/>
</dbReference>